<reference evidence="1 2" key="1">
    <citation type="submission" date="2020-08" db="EMBL/GenBank/DDBJ databases">
        <title>Sequencing the genomes of 1000 actinobacteria strains.</title>
        <authorList>
            <person name="Klenk H.-P."/>
        </authorList>
    </citation>
    <scope>NUCLEOTIDE SEQUENCE [LARGE SCALE GENOMIC DNA]</scope>
    <source>
        <strain evidence="1 2">DSM 105369</strain>
    </source>
</reference>
<evidence type="ECO:0000313" key="2">
    <source>
        <dbReference type="Proteomes" id="UP000559182"/>
    </source>
</evidence>
<evidence type="ECO:0000313" key="1">
    <source>
        <dbReference type="EMBL" id="MBB2890952.1"/>
    </source>
</evidence>
<proteinExistence type="predicted"/>
<accession>A0A839N8H0</accession>
<dbReference type="AlphaFoldDB" id="A0A839N8H0"/>
<dbReference type="RefSeq" id="WP_183319285.1">
    <property type="nucleotide sequence ID" value="NZ_JACHVQ010000001.1"/>
</dbReference>
<dbReference type="Proteomes" id="UP000559182">
    <property type="component" value="Unassembled WGS sequence"/>
</dbReference>
<name>A0A839N8H0_9MICO</name>
<protein>
    <submittedName>
        <fullName evidence="1">Uncharacterized protein</fullName>
    </submittedName>
</protein>
<gene>
    <name evidence="1" type="ORF">FHU39_000936</name>
</gene>
<sequence length="197" mass="22244">MSKPKATGSPALALEIMLARDDLTRFVQQQARETAARVGFSYEACPDAPSTYQQLRGAYEESTANGTPLPISNLFCDTSIFFDPEDNVRFRFWHDVSHIEHGLSFGLADETELALWQLDQAEKYGFPKGSLPWTLLHHDFIGQIQLMALIGRFPIHQRRFVTDCIEYGYDHGLLEEIRRVPAPDAPAQTRSDTLVTS</sequence>
<comment type="caution">
    <text evidence="1">The sequence shown here is derived from an EMBL/GenBank/DDBJ whole genome shotgun (WGS) entry which is preliminary data.</text>
</comment>
<organism evidence="1 2">
    <name type="scientific">Flexivirga oryzae</name>
    <dbReference type="NCBI Taxonomy" id="1794944"/>
    <lineage>
        <taxon>Bacteria</taxon>
        <taxon>Bacillati</taxon>
        <taxon>Actinomycetota</taxon>
        <taxon>Actinomycetes</taxon>
        <taxon>Micrococcales</taxon>
        <taxon>Dermacoccaceae</taxon>
        <taxon>Flexivirga</taxon>
    </lineage>
</organism>
<dbReference type="EMBL" id="JACHVQ010000001">
    <property type="protein sequence ID" value="MBB2890952.1"/>
    <property type="molecule type" value="Genomic_DNA"/>
</dbReference>
<keyword evidence="2" id="KW-1185">Reference proteome</keyword>